<dbReference type="InterPro" id="IPR045074">
    <property type="entry name" value="GST_C_Tau"/>
</dbReference>
<reference evidence="4 5" key="1">
    <citation type="journal article" date="2016" name="DNA Res.">
        <title>The draft genome of MD-2 pineapple using hybrid error correction of long reads.</title>
        <authorList>
            <person name="Redwan R.M."/>
            <person name="Saidin A."/>
            <person name="Kumar S.V."/>
        </authorList>
    </citation>
    <scope>NUCLEOTIDE SEQUENCE [LARGE SCALE GENOMIC DNA]</scope>
    <source>
        <strain evidence="5">cv. MD2</strain>
        <tissue evidence="4">Leaf</tissue>
    </source>
</reference>
<keyword evidence="2" id="KW-0472">Membrane</keyword>
<feature type="compositionally biased region" description="Low complexity" evidence="1">
    <location>
        <begin position="191"/>
        <end position="205"/>
    </location>
</feature>
<dbReference type="GO" id="GO:0006749">
    <property type="term" value="P:glutathione metabolic process"/>
    <property type="evidence" value="ECO:0007669"/>
    <property type="project" value="InterPro"/>
</dbReference>
<dbReference type="Proteomes" id="UP000092600">
    <property type="component" value="Unassembled WGS sequence"/>
</dbReference>
<gene>
    <name evidence="4" type="ORF">ACMD2_22190</name>
</gene>
<dbReference type="InterPro" id="IPR010987">
    <property type="entry name" value="Glutathione-S-Trfase_C-like"/>
</dbReference>
<evidence type="ECO:0000256" key="1">
    <source>
        <dbReference type="SAM" id="MobiDB-lite"/>
    </source>
</evidence>
<dbReference type="EMBL" id="LSRQ01002137">
    <property type="protein sequence ID" value="OAY75293.1"/>
    <property type="molecule type" value="Genomic_DNA"/>
</dbReference>
<accession>A0A199VE50</accession>
<dbReference type="PROSITE" id="PS50405">
    <property type="entry name" value="GST_CTER"/>
    <property type="match status" value="1"/>
</dbReference>
<sequence length="214" mass="24503">MNSYTSVCSRRVDAKACEAYEILVMKPWTTTLISSFHLVWILALLALLRPFGRWRKKFFNGDSVGFADISFAWMVYVIPIYEEITKVGIITEERFPMLFAWMKNFASSPVTRDHLPPRDKLLLRFDNFVASTYSKNSSLEERHLGLQEPYHLLQGSPMTHLQIPKWGGSSKCTQARDRLRTSMWSGPPSGPSRTTLRSTRRQSPPGGDWMAIPS</sequence>
<dbReference type="GO" id="GO:0004364">
    <property type="term" value="F:glutathione transferase activity"/>
    <property type="evidence" value="ECO:0007669"/>
    <property type="project" value="InterPro"/>
</dbReference>
<organism evidence="4 5">
    <name type="scientific">Ananas comosus</name>
    <name type="common">Pineapple</name>
    <name type="synonym">Ananas ananas</name>
    <dbReference type="NCBI Taxonomy" id="4615"/>
    <lineage>
        <taxon>Eukaryota</taxon>
        <taxon>Viridiplantae</taxon>
        <taxon>Streptophyta</taxon>
        <taxon>Embryophyta</taxon>
        <taxon>Tracheophyta</taxon>
        <taxon>Spermatophyta</taxon>
        <taxon>Magnoliopsida</taxon>
        <taxon>Liliopsida</taxon>
        <taxon>Poales</taxon>
        <taxon>Bromeliaceae</taxon>
        <taxon>Bromelioideae</taxon>
        <taxon>Ananas</taxon>
    </lineage>
</organism>
<dbReference type="Pfam" id="PF00043">
    <property type="entry name" value="GST_C"/>
    <property type="match status" value="1"/>
</dbReference>
<feature type="region of interest" description="Disordered" evidence="1">
    <location>
        <begin position="180"/>
        <end position="214"/>
    </location>
</feature>
<dbReference type="InterPro" id="IPR004046">
    <property type="entry name" value="GST_C"/>
</dbReference>
<proteinExistence type="predicted"/>
<dbReference type="STRING" id="4615.A0A199VE50"/>
<dbReference type="AlphaFoldDB" id="A0A199VE50"/>
<keyword evidence="4" id="KW-0808">Transferase</keyword>
<keyword evidence="2" id="KW-0812">Transmembrane</keyword>
<evidence type="ECO:0000313" key="4">
    <source>
        <dbReference type="EMBL" id="OAY75293.1"/>
    </source>
</evidence>
<dbReference type="InterPro" id="IPR036282">
    <property type="entry name" value="Glutathione-S-Trfase_C_sf"/>
</dbReference>
<dbReference type="Gene3D" id="1.20.1050.10">
    <property type="match status" value="1"/>
</dbReference>
<feature type="transmembrane region" description="Helical" evidence="2">
    <location>
        <begin position="28"/>
        <end position="48"/>
    </location>
</feature>
<feature type="domain" description="GST C-terminal" evidence="3">
    <location>
        <begin position="1"/>
        <end position="129"/>
    </location>
</feature>
<name>A0A199VE50_ANACO</name>
<keyword evidence="2" id="KW-1133">Transmembrane helix</keyword>
<dbReference type="CDD" id="cd03185">
    <property type="entry name" value="GST_C_Tau"/>
    <property type="match status" value="1"/>
</dbReference>
<evidence type="ECO:0000256" key="2">
    <source>
        <dbReference type="SAM" id="Phobius"/>
    </source>
</evidence>
<evidence type="ECO:0000259" key="3">
    <source>
        <dbReference type="PROSITE" id="PS50405"/>
    </source>
</evidence>
<evidence type="ECO:0000313" key="5">
    <source>
        <dbReference type="Proteomes" id="UP000092600"/>
    </source>
</evidence>
<protein>
    <submittedName>
        <fullName evidence="4">Glutathione transferase GST 23</fullName>
    </submittedName>
</protein>
<dbReference type="SUPFAM" id="SSF47616">
    <property type="entry name" value="GST C-terminal domain-like"/>
    <property type="match status" value="1"/>
</dbReference>
<comment type="caution">
    <text evidence="4">The sequence shown here is derived from an EMBL/GenBank/DDBJ whole genome shotgun (WGS) entry which is preliminary data.</text>
</comment>